<protein>
    <submittedName>
        <fullName evidence="6">Cytochrome c5 family protein</fullName>
    </submittedName>
</protein>
<keyword evidence="3" id="KW-0479">Metal-binding</keyword>
<dbReference type="PANTHER" id="PTHR40942">
    <property type="match status" value="1"/>
</dbReference>
<evidence type="ECO:0000313" key="7">
    <source>
        <dbReference type="Proteomes" id="UP000253250"/>
    </source>
</evidence>
<dbReference type="SUPFAM" id="SSF46626">
    <property type="entry name" value="Cytochrome c"/>
    <property type="match status" value="1"/>
</dbReference>
<organism evidence="6 7">
    <name type="scientific">Acidiferrobacter thiooxydans</name>
    <dbReference type="NCBI Taxonomy" id="163359"/>
    <lineage>
        <taxon>Bacteria</taxon>
        <taxon>Pseudomonadati</taxon>
        <taxon>Pseudomonadota</taxon>
        <taxon>Gammaproteobacteria</taxon>
        <taxon>Acidiferrobacterales</taxon>
        <taxon>Acidiferrobacteraceae</taxon>
        <taxon>Acidiferrobacter</taxon>
    </lineage>
</organism>
<name>A0A1C2G3E2_9GAMM</name>
<keyword evidence="4" id="KW-0249">Electron transport</keyword>
<evidence type="ECO:0000256" key="3">
    <source>
        <dbReference type="ARBA" id="ARBA00022723"/>
    </source>
</evidence>
<evidence type="ECO:0000256" key="2">
    <source>
        <dbReference type="ARBA" id="ARBA00022617"/>
    </source>
</evidence>
<gene>
    <name evidence="6" type="ORF">C4900_01180</name>
</gene>
<dbReference type="Gene3D" id="1.10.760.10">
    <property type="entry name" value="Cytochrome c-like domain"/>
    <property type="match status" value="1"/>
</dbReference>
<dbReference type="PRINTS" id="PR00607">
    <property type="entry name" value="CYTCHROMECIE"/>
</dbReference>
<evidence type="ECO:0000256" key="5">
    <source>
        <dbReference type="ARBA" id="ARBA00023004"/>
    </source>
</evidence>
<dbReference type="GO" id="GO:0009055">
    <property type="term" value="F:electron transfer activity"/>
    <property type="evidence" value="ECO:0007669"/>
    <property type="project" value="InterPro"/>
</dbReference>
<dbReference type="Pfam" id="PF13442">
    <property type="entry name" value="Cytochrome_CBB3"/>
    <property type="match status" value="1"/>
</dbReference>
<dbReference type="PANTHER" id="PTHR40942:SF4">
    <property type="entry name" value="CYTOCHROME C5"/>
    <property type="match status" value="1"/>
</dbReference>
<keyword evidence="1" id="KW-0813">Transport</keyword>
<dbReference type="InterPro" id="IPR009056">
    <property type="entry name" value="Cyt_c-like_dom"/>
</dbReference>
<dbReference type="GO" id="GO:0005506">
    <property type="term" value="F:iron ion binding"/>
    <property type="evidence" value="ECO:0007669"/>
    <property type="project" value="InterPro"/>
</dbReference>
<comment type="caution">
    <text evidence="6">The sequence shown here is derived from an EMBL/GenBank/DDBJ whole genome shotgun (WGS) entry which is preliminary data.</text>
</comment>
<dbReference type="STRING" id="163359.A9R16_08610"/>
<dbReference type="OrthoDB" id="9814708at2"/>
<dbReference type="PROSITE" id="PS51007">
    <property type="entry name" value="CYTC"/>
    <property type="match status" value="1"/>
</dbReference>
<proteinExistence type="predicted"/>
<dbReference type="InterPro" id="IPR002323">
    <property type="entry name" value="Cyt_CIE"/>
</dbReference>
<dbReference type="RefSeq" id="WP_065969156.1">
    <property type="nucleotide sequence ID" value="NZ_CP080624.1"/>
</dbReference>
<accession>A0A1C2G3E2</accession>
<sequence>MPRPMPLPLLILAVFTTGVSARVLTGRQVFDQTCHTCHARGIAGAPQFGNRGAWRKHLAKGMKVLYEHAIHGYYGYSFMPPKGGDESLTDSEVRAAVRYMVAAVRPHGLALDPHQ</sequence>
<keyword evidence="5" id="KW-0408">Iron</keyword>
<dbReference type="GO" id="GO:0020037">
    <property type="term" value="F:heme binding"/>
    <property type="evidence" value="ECO:0007669"/>
    <property type="project" value="InterPro"/>
</dbReference>
<keyword evidence="7" id="KW-1185">Reference proteome</keyword>
<dbReference type="Proteomes" id="UP000253250">
    <property type="component" value="Unassembled WGS sequence"/>
</dbReference>
<dbReference type="AlphaFoldDB" id="A0A1C2G3E2"/>
<reference evidence="6 7" key="1">
    <citation type="submission" date="2018-02" db="EMBL/GenBank/DDBJ databases">
        <title>Insights into the biology of acidophilic members of the Acidiferrobacteraceae family derived from comparative genomic analyses.</title>
        <authorList>
            <person name="Issotta F."/>
            <person name="Thyssen C."/>
            <person name="Mena C."/>
            <person name="Moya A."/>
            <person name="Bellenberg S."/>
            <person name="Sproer C."/>
            <person name="Covarrubias P.C."/>
            <person name="Sand W."/>
            <person name="Quatrini R."/>
            <person name="Vera M."/>
        </authorList>
    </citation>
    <scope>NUCLEOTIDE SEQUENCE [LARGE SCALE GENOMIC DNA]</scope>
    <source>
        <strain evidence="7">m-1</strain>
    </source>
</reference>
<dbReference type="EMBL" id="PSYR01000001">
    <property type="protein sequence ID" value="RCN58440.1"/>
    <property type="molecule type" value="Genomic_DNA"/>
</dbReference>
<dbReference type="InterPro" id="IPR036909">
    <property type="entry name" value="Cyt_c-like_dom_sf"/>
</dbReference>
<evidence type="ECO:0000256" key="1">
    <source>
        <dbReference type="ARBA" id="ARBA00022448"/>
    </source>
</evidence>
<evidence type="ECO:0000256" key="4">
    <source>
        <dbReference type="ARBA" id="ARBA00022982"/>
    </source>
</evidence>
<evidence type="ECO:0000313" key="6">
    <source>
        <dbReference type="EMBL" id="RCN58440.1"/>
    </source>
</evidence>
<keyword evidence="2" id="KW-0349">Heme</keyword>